<dbReference type="RefSeq" id="WP_158499605.1">
    <property type="nucleotide sequence ID" value="NZ_CP014265.1"/>
</dbReference>
<proteinExistence type="predicted"/>
<accession>A0A1I4KJH3</accession>
<dbReference type="GeneID" id="43508633"/>
<protein>
    <submittedName>
        <fullName evidence="1">Uncharacterized protein</fullName>
    </submittedName>
</protein>
<gene>
    <name evidence="1" type="ORF">SAMN02910297_01753</name>
</gene>
<dbReference type="Proteomes" id="UP000183442">
    <property type="component" value="Unassembled WGS sequence"/>
</dbReference>
<evidence type="ECO:0000313" key="1">
    <source>
        <dbReference type="EMBL" id="SFL78759.1"/>
    </source>
</evidence>
<organism evidence="1 2">
    <name type="scientific">Methanobrevibacter olleyae</name>
    <dbReference type="NCBI Taxonomy" id="294671"/>
    <lineage>
        <taxon>Archaea</taxon>
        <taxon>Methanobacteriati</taxon>
        <taxon>Methanobacteriota</taxon>
        <taxon>Methanomada group</taxon>
        <taxon>Methanobacteria</taxon>
        <taxon>Methanobacteriales</taxon>
        <taxon>Methanobacteriaceae</taxon>
        <taxon>Methanobrevibacter</taxon>
    </lineage>
</organism>
<dbReference type="EMBL" id="FOTL01000039">
    <property type="protein sequence ID" value="SFL78759.1"/>
    <property type="molecule type" value="Genomic_DNA"/>
</dbReference>
<reference evidence="2" key="1">
    <citation type="submission" date="2016-10" db="EMBL/GenBank/DDBJ databases">
        <authorList>
            <person name="Varghese N."/>
        </authorList>
    </citation>
    <scope>NUCLEOTIDE SEQUENCE [LARGE SCALE GENOMIC DNA]</scope>
    <source>
        <strain evidence="2">DSM 16632</strain>
    </source>
</reference>
<evidence type="ECO:0000313" key="2">
    <source>
        <dbReference type="Proteomes" id="UP000183442"/>
    </source>
</evidence>
<sequence length="55" mass="6160">MEVLGYELIKINDKHYDASVLAKYEDLADILLACTENGLDIIYFGGGKLILELIE</sequence>
<dbReference type="AlphaFoldDB" id="A0A1I4KJH3"/>
<name>A0A1I4KJH3_METOL</name>